<name>A0A4R1BCE3_9ACTN</name>
<feature type="transmembrane region" description="Helical" evidence="6">
    <location>
        <begin position="412"/>
        <end position="437"/>
    </location>
</feature>
<comment type="subcellular location">
    <subcellularLocation>
        <location evidence="1">Endomembrane system</location>
        <topology evidence="1">Multi-pass membrane protein</topology>
    </subcellularLocation>
    <subcellularLocation>
        <location evidence="5">Membrane</location>
        <topology evidence="5">Multi-pass membrane protein</topology>
    </subcellularLocation>
</comment>
<feature type="transmembrane region" description="Helical" evidence="6">
    <location>
        <begin position="77"/>
        <end position="100"/>
    </location>
</feature>
<keyword evidence="3 6" id="KW-1133">Transmembrane helix</keyword>
<dbReference type="InterPro" id="IPR001750">
    <property type="entry name" value="ND/Mrp_TM"/>
</dbReference>
<dbReference type="PANTHER" id="PTHR43373:SF1">
    <property type="entry name" value="NA(+)_H(+) ANTIPORTER SUBUNIT A"/>
    <property type="match status" value="1"/>
</dbReference>
<sequence length="501" mass="53904">MDLSVLLPPTIILISALASLAIFFIGDDRDRLRTALYLGAEVLKLGLVLAMLWGIYLGESYEIRVPVLPGIDFLLRADALSMLFLVLSAGLWLVTTLYSIGYLRDAPHRSRFYAFFGLSVSATAGIALAGNLFTLFIFYEILTLATYPLVVHRETREAMRIGRMYLIYTLAGGVAVLAGAIALQIITGSTEFVTGGALSGDEASPAVLIAIFAFLVLGFGVKNAFVPLHSWLPAAMIAPTPVSALLHGVAVVKAGAFGIVRVVYDIFGIELSAALGVTLPLALLASFTIVYGSVKALFEDELKKRLAYSTVSQVSYIVLGVSLVGFLSSMGGIVHLVHQGVMKVTLFFCAGVISETLGIKHISKMGGVGRRLPWTMTAFTVGSLGMMGLPPMAGFISKWYLGTGALEAGQGWAVAVLVASTLLNTAYFLPVIYVAFFGKPDKEKWEEKRPPSRFEADWLLLFPTLIVAAFVILVGILAGLWISPLGWAEFIAAQEWGYELD</sequence>
<dbReference type="Pfam" id="PF00361">
    <property type="entry name" value="Proton_antipo_M"/>
    <property type="match status" value="1"/>
</dbReference>
<feature type="transmembrane region" description="Helical" evidence="6">
    <location>
        <begin position="273"/>
        <end position="294"/>
    </location>
</feature>
<keyword evidence="10" id="KW-1185">Reference proteome</keyword>
<feature type="transmembrane region" description="Helical" evidence="6">
    <location>
        <begin position="165"/>
        <end position="186"/>
    </location>
</feature>
<gene>
    <name evidence="9" type="ORF">E0L93_14195</name>
</gene>
<evidence type="ECO:0000256" key="5">
    <source>
        <dbReference type="RuleBase" id="RU000320"/>
    </source>
</evidence>
<feature type="domain" description="NADH-Ubiquinone oxidoreductase (complex I) chain 5 N-terminal" evidence="8">
    <location>
        <begin position="71"/>
        <end position="113"/>
    </location>
</feature>
<reference evidence="9 10" key="1">
    <citation type="submission" date="2019-03" db="EMBL/GenBank/DDBJ databases">
        <title>Whole genome sequence of a novel Rubrobacter taiwanensis strain, isolated from Yellowstone National Park.</title>
        <authorList>
            <person name="Freed S."/>
            <person name="Ramaley R.F."/>
            <person name="Kyndt J.A."/>
        </authorList>
    </citation>
    <scope>NUCLEOTIDE SEQUENCE [LARGE SCALE GENOMIC DNA]</scope>
    <source>
        <strain evidence="9 10">Yellowstone</strain>
    </source>
</reference>
<feature type="domain" description="NADH:quinone oxidoreductase/Mrp antiporter transmembrane" evidence="7">
    <location>
        <begin position="129"/>
        <end position="422"/>
    </location>
</feature>
<dbReference type="RefSeq" id="WP_132692742.1">
    <property type="nucleotide sequence ID" value="NZ_SKBU01000034.1"/>
</dbReference>
<evidence type="ECO:0000313" key="9">
    <source>
        <dbReference type="EMBL" id="TCJ14693.1"/>
    </source>
</evidence>
<dbReference type="AlphaFoldDB" id="A0A4R1BCE3"/>
<evidence type="ECO:0000256" key="3">
    <source>
        <dbReference type="ARBA" id="ARBA00022989"/>
    </source>
</evidence>
<dbReference type="PRINTS" id="PR01434">
    <property type="entry name" value="NADHDHGNASE5"/>
</dbReference>
<organism evidence="9 10">
    <name type="scientific">Rubrobacter taiwanensis</name>
    <dbReference type="NCBI Taxonomy" id="185139"/>
    <lineage>
        <taxon>Bacteria</taxon>
        <taxon>Bacillati</taxon>
        <taxon>Actinomycetota</taxon>
        <taxon>Rubrobacteria</taxon>
        <taxon>Rubrobacterales</taxon>
        <taxon>Rubrobacteraceae</taxon>
        <taxon>Rubrobacter</taxon>
    </lineage>
</organism>
<accession>A0A4R1BCE3</accession>
<feature type="transmembrane region" description="Helical" evidence="6">
    <location>
        <begin position="6"/>
        <end position="25"/>
    </location>
</feature>
<evidence type="ECO:0000259" key="8">
    <source>
        <dbReference type="Pfam" id="PF00662"/>
    </source>
</evidence>
<evidence type="ECO:0000256" key="4">
    <source>
        <dbReference type="ARBA" id="ARBA00023136"/>
    </source>
</evidence>
<dbReference type="PANTHER" id="PTHR43373">
    <property type="entry name" value="NA(+)/H(+) ANTIPORTER SUBUNIT"/>
    <property type="match status" value="1"/>
</dbReference>
<feature type="transmembrane region" description="Helical" evidence="6">
    <location>
        <begin position="136"/>
        <end position="153"/>
    </location>
</feature>
<feature type="transmembrane region" description="Helical" evidence="6">
    <location>
        <begin position="306"/>
        <end position="327"/>
    </location>
</feature>
<feature type="transmembrane region" description="Helical" evidence="6">
    <location>
        <begin position="458"/>
        <end position="482"/>
    </location>
</feature>
<evidence type="ECO:0000313" key="10">
    <source>
        <dbReference type="Proteomes" id="UP000295244"/>
    </source>
</evidence>
<dbReference type="Proteomes" id="UP000295244">
    <property type="component" value="Unassembled WGS sequence"/>
</dbReference>
<dbReference type="GO" id="GO:0016020">
    <property type="term" value="C:membrane"/>
    <property type="evidence" value="ECO:0007669"/>
    <property type="project" value="UniProtKB-SubCell"/>
</dbReference>
<evidence type="ECO:0000256" key="6">
    <source>
        <dbReference type="SAM" id="Phobius"/>
    </source>
</evidence>
<feature type="transmembrane region" description="Helical" evidence="6">
    <location>
        <begin position="206"/>
        <end position="232"/>
    </location>
</feature>
<dbReference type="GO" id="GO:0012505">
    <property type="term" value="C:endomembrane system"/>
    <property type="evidence" value="ECO:0007669"/>
    <property type="project" value="UniProtKB-SubCell"/>
</dbReference>
<comment type="caution">
    <text evidence="9">The sequence shown here is derived from an EMBL/GenBank/DDBJ whole genome shotgun (WGS) entry which is preliminary data.</text>
</comment>
<keyword evidence="2 5" id="KW-0812">Transmembrane</keyword>
<feature type="transmembrane region" description="Helical" evidence="6">
    <location>
        <begin position="37"/>
        <end position="57"/>
    </location>
</feature>
<dbReference type="InterPro" id="IPR001516">
    <property type="entry name" value="Proton_antipo_N"/>
</dbReference>
<evidence type="ECO:0000256" key="2">
    <source>
        <dbReference type="ARBA" id="ARBA00022692"/>
    </source>
</evidence>
<dbReference type="OrthoDB" id="9811798at2"/>
<feature type="transmembrane region" description="Helical" evidence="6">
    <location>
        <begin position="244"/>
        <end position="267"/>
    </location>
</feature>
<feature type="transmembrane region" description="Helical" evidence="6">
    <location>
        <begin position="374"/>
        <end position="400"/>
    </location>
</feature>
<evidence type="ECO:0000259" key="7">
    <source>
        <dbReference type="Pfam" id="PF00361"/>
    </source>
</evidence>
<feature type="transmembrane region" description="Helical" evidence="6">
    <location>
        <begin position="333"/>
        <end position="353"/>
    </location>
</feature>
<evidence type="ECO:0000256" key="1">
    <source>
        <dbReference type="ARBA" id="ARBA00004127"/>
    </source>
</evidence>
<dbReference type="Pfam" id="PF00662">
    <property type="entry name" value="Proton_antipo_N"/>
    <property type="match status" value="1"/>
</dbReference>
<feature type="transmembrane region" description="Helical" evidence="6">
    <location>
        <begin position="112"/>
        <end position="130"/>
    </location>
</feature>
<protein>
    <submittedName>
        <fullName evidence="9">Monovalent cation/H+ antiporter subunit D family protein</fullName>
    </submittedName>
</protein>
<dbReference type="EMBL" id="SKBU01000034">
    <property type="protein sequence ID" value="TCJ14693.1"/>
    <property type="molecule type" value="Genomic_DNA"/>
</dbReference>
<keyword evidence="4 6" id="KW-0472">Membrane</keyword>
<dbReference type="InterPro" id="IPR050616">
    <property type="entry name" value="CPA3_Na-H_Antiporter_A"/>
</dbReference>
<proteinExistence type="predicted"/>